<dbReference type="Pfam" id="PF17338">
    <property type="entry name" value="GP88"/>
    <property type="match status" value="1"/>
</dbReference>
<dbReference type="Proteomes" id="UP001631993">
    <property type="component" value="Unassembled WGS sequence"/>
</dbReference>
<dbReference type="RefSeq" id="WP_409085552.1">
    <property type="nucleotide sequence ID" value="NZ_JBJVMW010000045.1"/>
</dbReference>
<organism evidence="3 4">
    <name type="scientific">Streptomyces galilaeus</name>
    <dbReference type="NCBI Taxonomy" id="33899"/>
    <lineage>
        <taxon>Bacteria</taxon>
        <taxon>Bacillati</taxon>
        <taxon>Actinomycetota</taxon>
        <taxon>Actinomycetes</taxon>
        <taxon>Kitasatosporales</taxon>
        <taxon>Streptomycetaceae</taxon>
        <taxon>Streptomyces</taxon>
    </lineage>
</organism>
<evidence type="ECO:0000313" key="3">
    <source>
        <dbReference type="EMBL" id="MFM9653095.1"/>
    </source>
</evidence>
<comment type="caution">
    <text evidence="3">The sequence shown here is derived from an EMBL/GenBank/DDBJ whole genome shotgun (WGS) entry which is preliminary data.</text>
</comment>
<evidence type="ECO:0000256" key="1">
    <source>
        <dbReference type="SAM" id="MobiDB-lite"/>
    </source>
</evidence>
<gene>
    <name evidence="3" type="ORF">ACKI1S_44240</name>
</gene>
<accession>A0ABW9IXD2</accession>
<protein>
    <submittedName>
        <fullName evidence="3">GP88 family protein</fullName>
    </submittedName>
</protein>
<reference evidence="3 4" key="1">
    <citation type="submission" date="2024-12" db="EMBL/GenBank/DDBJ databases">
        <title>Forecasting of Potato common scab and diversities of Pathogenic streptomyces spp. in china.</title>
        <authorList>
            <person name="Handique U."/>
            <person name="Wu J."/>
        </authorList>
    </citation>
    <scope>NUCLEOTIDE SEQUENCE [LARGE SCALE GENOMIC DNA]</scope>
    <source>
        <strain evidence="3 4">ZRIMU1585</strain>
    </source>
</reference>
<keyword evidence="4" id="KW-1185">Reference proteome</keyword>
<name>A0ABW9IXD2_STRGJ</name>
<proteinExistence type="predicted"/>
<evidence type="ECO:0000259" key="2">
    <source>
        <dbReference type="Pfam" id="PF17338"/>
    </source>
</evidence>
<dbReference type="EMBL" id="JBJVNE010000039">
    <property type="protein sequence ID" value="MFM9653095.1"/>
    <property type="molecule type" value="Genomic_DNA"/>
</dbReference>
<dbReference type="InterPro" id="IPR020290">
    <property type="entry name" value="Gp88"/>
</dbReference>
<feature type="domain" description="Gene product 88" evidence="2">
    <location>
        <begin position="45"/>
        <end position="216"/>
    </location>
</feature>
<sequence length="242" mass="27065">MAGALPGWASSMIRGPYACWPLGSEWPPGLARRGTRTGEVDKAAEPTVGPGAVRRVGAVDDLPGWEAQMTTELQHKRYQNRWVRCHDAGDFFSRDYVDTWMRIMRAAPDVRFYAYPKSVGFREAVEPNPPTNFKWVYSLGGREDHLVDVTIEWHVDIFPDEESLAEAGHASRAEEGFLVSVLGPKKVGIAANDIKHLQKKQGPNRWSDLQRAQDARRRGLGKQYGREGPIKTVAGNTKIIRA</sequence>
<feature type="region of interest" description="Disordered" evidence="1">
    <location>
        <begin position="199"/>
        <end position="228"/>
    </location>
</feature>
<evidence type="ECO:0000313" key="4">
    <source>
        <dbReference type="Proteomes" id="UP001631993"/>
    </source>
</evidence>